<feature type="region of interest" description="Disordered" evidence="9">
    <location>
        <begin position="300"/>
        <end position="321"/>
    </location>
</feature>
<keyword evidence="11" id="KW-1185">Reference proteome</keyword>
<keyword evidence="7" id="KW-0472">Membrane</keyword>
<dbReference type="AlphaFoldDB" id="A0AAW0H9L7"/>
<evidence type="ECO:0000256" key="5">
    <source>
        <dbReference type="ARBA" id="ARBA00023065"/>
    </source>
</evidence>
<dbReference type="Gene3D" id="1.10.3080.10">
    <property type="entry name" value="Clc chloride channel"/>
    <property type="match status" value="1"/>
</dbReference>
<dbReference type="GO" id="GO:0005247">
    <property type="term" value="F:voltage-gated chloride channel activity"/>
    <property type="evidence" value="ECO:0007669"/>
    <property type="project" value="TreeGrafter"/>
</dbReference>
<dbReference type="SUPFAM" id="SSF81340">
    <property type="entry name" value="Clc chloride channel"/>
    <property type="match status" value="1"/>
</dbReference>
<dbReference type="GO" id="GO:0005769">
    <property type="term" value="C:early endosome"/>
    <property type="evidence" value="ECO:0007669"/>
    <property type="project" value="TreeGrafter"/>
</dbReference>
<evidence type="ECO:0000256" key="4">
    <source>
        <dbReference type="ARBA" id="ARBA00022989"/>
    </source>
</evidence>
<dbReference type="GO" id="GO:0008021">
    <property type="term" value="C:synaptic vesicle"/>
    <property type="evidence" value="ECO:0007669"/>
    <property type="project" value="TreeGrafter"/>
</dbReference>
<dbReference type="PANTHER" id="PTHR45711:SF2">
    <property type="entry name" value="H(+)_CL(-) EXCHANGE TRANSPORTER 4"/>
    <property type="match status" value="1"/>
</dbReference>
<comment type="subcellular location">
    <subcellularLocation>
        <location evidence="1">Membrane</location>
        <topology evidence="1">Multi-pass membrane protein</topology>
    </subcellularLocation>
</comment>
<evidence type="ECO:0000256" key="8">
    <source>
        <dbReference type="ARBA" id="ARBA00023214"/>
    </source>
</evidence>
<keyword evidence="4" id="KW-1133">Transmembrane helix</keyword>
<dbReference type="Pfam" id="PF00654">
    <property type="entry name" value="Voltage_CLC"/>
    <property type="match status" value="1"/>
</dbReference>
<dbReference type="InterPro" id="IPR014743">
    <property type="entry name" value="Cl-channel_core"/>
</dbReference>
<dbReference type="SUPFAM" id="SSF51735">
    <property type="entry name" value="NAD(P)-binding Rossmann-fold domains"/>
    <property type="match status" value="1"/>
</dbReference>
<reference evidence="10 11" key="1">
    <citation type="journal article" date="2023" name="bioRxiv">
        <title>Conserved and derived expression patterns and positive selection on dental genes reveal complex evolutionary context of ever-growing rodent molars.</title>
        <authorList>
            <person name="Calamari Z.T."/>
            <person name="Song A."/>
            <person name="Cohen E."/>
            <person name="Akter M."/>
            <person name="Roy R.D."/>
            <person name="Hallikas O."/>
            <person name="Christensen M.M."/>
            <person name="Li P."/>
            <person name="Marangoni P."/>
            <person name="Jernvall J."/>
            <person name="Klein O.D."/>
        </authorList>
    </citation>
    <scope>NUCLEOTIDE SEQUENCE [LARGE SCALE GENOMIC DNA]</scope>
    <source>
        <strain evidence="10">V071</strain>
    </source>
</reference>
<dbReference type="GO" id="GO:0005794">
    <property type="term" value="C:Golgi apparatus"/>
    <property type="evidence" value="ECO:0007669"/>
    <property type="project" value="TreeGrafter"/>
</dbReference>
<evidence type="ECO:0000256" key="6">
    <source>
        <dbReference type="ARBA" id="ARBA00023122"/>
    </source>
</evidence>
<evidence type="ECO:0000256" key="1">
    <source>
        <dbReference type="ARBA" id="ARBA00004141"/>
    </source>
</evidence>
<proteinExistence type="predicted"/>
<evidence type="ECO:0000313" key="10">
    <source>
        <dbReference type="EMBL" id="KAK7798479.1"/>
    </source>
</evidence>
<protein>
    <submittedName>
        <fullName evidence="10">Uncharacterized protein</fullName>
    </submittedName>
</protein>
<dbReference type="InterPro" id="IPR036291">
    <property type="entry name" value="NAD(P)-bd_dom_sf"/>
</dbReference>
<accession>A0AAW0H9L7</accession>
<dbReference type="InterPro" id="IPR001807">
    <property type="entry name" value="ClC"/>
</dbReference>
<dbReference type="PRINTS" id="PR00762">
    <property type="entry name" value="CLCHANNEL"/>
</dbReference>
<name>A0AAW0H9L7_MYOGA</name>
<dbReference type="Proteomes" id="UP001488838">
    <property type="component" value="Unassembled WGS sequence"/>
</dbReference>
<dbReference type="Gene3D" id="3.40.50.720">
    <property type="entry name" value="NAD(P)-binding Rossmann-like Domain"/>
    <property type="match status" value="1"/>
</dbReference>
<evidence type="ECO:0000256" key="3">
    <source>
        <dbReference type="ARBA" id="ARBA00022692"/>
    </source>
</evidence>
<dbReference type="EMBL" id="JBBHLL010000690">
    <property type="protein sequence ID" value="KAK7798479.1"/>
    <property type="molecule type" value="Genomic_DNA"/>
</dbReference>
<evidence type="ECO:0000256" key="9">
    <source>
        <dbReference type="SAM" id="MobiDB-lite"/>
    </source>
</evidence>
<dbReference type="PANTHER" id="PTHR45711">
    <property type="entry name" value="CHLORIDE CHANNEL PROTEIN"/>
    <property type="match status" value="1"/>
</dbReference>
<evidence type="ECO:0000256" key="7">
    <source>
        <dbReference type="ARBA" id="ARBA00023136"/>
    </source>
</evidence>
<evidence type="ECO:0000256" key="2">
    <source>
        <dbReference type="ARBA" id="ARBA00022448"/>
    </source>
</evidence>
<gene>
    <name evidence="10" type="ORF">U0070_022432</name>
</gene>
<keyword evidence="3" id="KW-0812">Transmembrane</keyword>
<keyword evidence="8" id="KW-0868">Chloride</keyword>
<keyword evidence="2" id="KW-0813">Transport</keyword>
<feature type="non-terminal residue" evidence="10">
    <location>
        <position position="1"/>
    </location>
</feature>
<feature type="non-terminal residue" evidence="10">
    <location>
        <position position="596"/>
    </location>
</feature>
<feature type="region of interest" description="Disordered" evidence="9">
    <location>
        <begin position="571"/>
        <end position="596"/>
    </location>
</feature>
<organism evidence="10 11">
    <name type="scientific">Myodes glareolus</name>
    <name type="common">Bank vole</name>
    <name type="synonym">Clethrionomys glareolus</name>
    <dbReference type="NCBI Taxonomy" id="447135"/>
    <lineage>
        <taxon>Eukaryota</taxon>
        <taxon>Metazoa</taxon>
        <taxon>Chordata</taxon>
        <taxon>Craniata</taxon>
        <taxon>Vertebrata</taxon>
        <taxon>Euteleostomi</taxon>
        <taxon>Mammalia</taxon>
        <taxon>Eutheria</taxon>
        <taxon>Euarchontoglires</taxon>
        <taxon>Glires</taxon>
        <taxon>Rodentia</taxon>
        <taxon>Myomorpha</taxon>
        <taxon>Muroidea</taxon>
        <taxon>Cricetidae</taxon>
        <taxon>Arvicolinae</taxon>
        <taxon>Myodes</taxon>
    </lineage>
</organism>
<evidence type="ECO:0000313" key="11">
    <source>
        <dbReference type="Proteomes" id="UP001488838"/>
    </source>
</evidence>
<keyword evidence="6" id="KW-0129">CBS domain</keyword>
<dbReference type="Gene3D" id="3.90.1280.20">
    <property type="match status" value="1"/>
</dbReference>
<comment type="caution">
    <text evidence="10">The sequence shown here is derived from an EMBL/GenBank/DDBJ whole genome shotgun (WGS) entry which is preliminary data.</text>
</comment>
<keyword evidence="5" id="KW-0406">Ion transport</keyword>
<dbReference type="GO" id="GO:0005886">
    <property type="term" value="C:plasma membrane"/>
    <property type="evidence" value="ECO:0007669"/>
    <property type="project" value="TreeGrafter"/>
</dbReference>
<sequence>RESSGLAAAFSVSQAATAEVFQSVLCPALPLQDGRGQRPLQHKGNEWELQGNLRKSDRLRDGEGLTRVPPFGVRYRKHIDKLFQKRLRKGSVSNPVSKGPQDFSPHGHIKGNQDSLLLVPTGTVHCTDNRMYNSEAYCDPSDSSTSVTFMSRCLSDDVHCVIISRLLVLVHQSLAFLSDNVGSTAWFLGITKNTNNGDDNVVLENTKAIRMEQSPPSSEDIGYLSGVTRMTVSLVVIMFELIGGLEYIVPLMAAAVTSKWVADAFGKEGIYEVHIHLNGCPFLDVKDEFTHRTLATDVMRPQRGEPPLSGQHDCGGLRNHPPPPIHTDNIREFLGLCAANIVSATSDYELVHHLGTRAAFNSDKLAICATSGPLIDLNNTICMFQYYSTHGKLQGTVKAEKNGKLVINGANIKWVMMGPNIFWIWLLHELWENWGSLEGRGVSSTLSVSILILPCRQVFSRAKSALRVYFQEEEVKRSSFGTAASEILDWNSMTFESYREDSMRYLICGANNRQTHFILVMLQDLVSKNDSGTGNPRILQDALGKLLRKRGFGGGDEVGWQGMLTDGMELPALGRESNSGPRAERLGALPPEPPIR</sequence>